<feature type="compositionally biased region" description="Low complexity" evidence="1">
    <location>
        <begin position="118"/>
        <end position="136"/>
    </location>
</feature>
<evidence type="ECO:0000313" key="3">
    <source>
        <dbReference type="EMBL" id="CAL6069808.1"/>
    </source>
</evidence>
<reference evidence="2" key="1">
    <citation type="submission" date="2023-06" db="EMBL/GenBank/DDBJ databases">
        <authorList>
            <person name="Kurt Z."/>
        </authorList>
    </citation>
    <scope>NUCLEOTIDE SEQUENCE</scope>
</reference>
<organism evidence="2">
    <name type="scientific">Hexamita inflata</name>
    <dbReference type="NCBI Taxonomy" id="28002"/>
    <lineage>
        <taxon>Eukaryota</taxon>
        <taxon>Metamonada</taxon>
        <taxon>Diplomonadida</taxon>
        <taxon>Hexamitidae</taxon>
        <taxon>Hexamitinae</taxon>
        <taxon>Hexamita</taxon>
    </lineage>
</organism>
<gene>
    <name evidence="2" type="ORF">HINF_LOCUS52015</name>
    <name evidence="3" type="ORF">HINF_LOCUS54154</name>
</gene>
<sequence length="136" mass="15668">MPSKSKKFFKNISNKFNKFVEQYKQYRDVAPLTESSPQPECVIEQMLDFSNQLNLNWSKDDAVYIAEGMQQELNFFFDFVFGGKRASDYANLTEQIDQPKEQTLSKLKQNSNDKEESSSIVIEDSSPSISIDIEDS</sequence>
<feature type="compositionally biased region" description="Polar residues" evidence="1">
    <location>
        <begin position="100"/>
        <end position="110"/>
    </location>
</feature>
<evidence type="ECO:0000313" key="4">
    <source>
        <dbReference type="Proteomes" id="UP001642409"/>
    </source>
</evidence>
<keyword evidence="4" id="KW-1185">Reference proteome</keyword>
<dbReference type="EMBL" id="CATOUU010000976">
    <property type="protein sequence ID" value="CAI9964370.1"/>
    <property type="molecule type" value="Genomic_DNA"/>
</dbReference>
<reference evidence="3 4" key="2">
    <citation type="submission" date="2024-07" db="EMBL/GenBank/DDBJ databases">
        <authorList>
            <person name="Akdeniz Z."/>
        </authorList>
    </citation>
    <scope>NUCLEOTIDE SEQUENCE [LARGE SCALE GENOMIC DNA]</scope>
</reference>
<feature type="region of interest" description="Disordered" evidence="1">
    <location>
        <begin position="100"/>
        <end position="136"/>
    </location>
</feature>
<dbReference type="AlphaFoldDB" id="A0AA86RA10"/>
<accession>A0AA86RA10</accession>
<comment type="caution">
    <text evidence="2">The sequence shown here is derived from an EMBL/GenBank/DDBJ whole genome shotgun (WGS) entry which is preliminary data.</text>
</comment>
<name>A0AA86RA10_9EUKA</name>
<protein>
    <submittedName>
        <fullName evidence="3">Hypothetical_protein</fullName>
    </submittedName>
</protein>
<dbReference type="Proteomes" id="UP001642409">
    <property type="component" value="Unassembled WGS sequence"/>
</dbReference>
<evidence type="ECO:0000313" key="2">
    <source>
        <dbReference type="EMBL" id="CAI9964370.1"/>
    </source>
</evidence>
<evidence type="ECO:0000256" key="1">
    <source>
        <dbReference type="SAM" id="MobiDB-lite"/>
    </source>
</evidence>
<proteinExistence type="predicted"/>
<dbReference type="EMBL" id="CAXDID020000280">
    <property type="protein sequence ID" value="CAL6069808.1"/>
    <property type="molecule type" value="Genomic_DNA"/>
</dbReference>